<keyword evidence="2" id="KW-0812">Transmembrane</keyword>
<sequence>MVDDRVEHHDQTDRHRETQRRRQRTRSIAQAYRDYNELMTICLSLGACVGIGYWLDQKFGLKPLLTVTGVVLGMVTAGFSLRRLVQRFDRRSKERQDSRGSGSSGNQS</sequence>
<proteinExistence type="predicted"/>
<keyword evidence="2" id="KW-1133">Transmembrane helix</keyword>
<dbReference type="Pfam" id="PF09527">
    <property type="entry name" value="ATPase_gene1"/>
    <property type="match status" value="1"/>
</dbReference>
<dbReference type="InterPro" id="IPR032820">
    <property type="entry name" value="ATPase_put"/>
</dbReference>
<keyword evidence="2" id="KW-0472">Membrane</keyword>
<evidence type="ECO:0000313" key="4">
    <source>
        <dbReference type="Proteomes" id="UP000187735"/>
    </source>
</evidence>
<gene>
    <name evidence="3" type="ORF">Fuma_01495</name>
</gene>
<feature type="region of interest" description="Disordered" evidence="1">
    <location>
        <begin position="1"/>
        <end position="26"/>
    </location>
</feature>
<dbReference type="Proteomes" id="UP000187735">
    <property type="component" value="Chromosome"/>
</dbReference>
<dbReference type="STRING" id="1891926.Fuma_01495"/>
<protein>
    <submittedName>
        <fullName evidence="3">F0F1-ATPase subunit (ATPase_gene1)</fullName>
    </submittedName>
</protein>
<dbReference type="RefSeq" id="WP_077023589.1">
    <property type="nucleotide sequence ID" value="NZ_CP017641.1"/>
</dbReference>
<reference evidence="3 4" key="1">
    <citation type="journal article" date="2016" name="Front. Microbiol.">
        <title>Fuerstia marisgermanicae gen. nov., sp. nov., an Unusual Member of the Phylum Planctomycetes from the German Wadden Sea.</title>
        <authorList>
            <person name="Kohn T."/>
            <person name="Heuer A."/>
            <person name="Jogler M."/>
            <person name="Vollmers J."/>
            <person name="Boedeker C."/>
            <person name="Bunk B."/>
            <person name="Rast P."/>
            <person name="Borchert D."/>
            <person name="Glockner I."/>
            <person name="Freese H.M."/>
            <person name="Klenk H.P."/>
            <person name="Overmann J."/>
            <person name="Kaster A.K."/>
            <person name="Rohde M."/>
            <person name="Wiegand S."/>
            <person name="Jogler C."/>
        </authorList>
    </citation>
    <scope>NUCLEOTIDE SEQUENCE [LARGE SCALE GENOMIC DNA]</scope>
    <source>
        <strain evidence="3 4">NH11</strain>
    </source>
</reference>
<feature type="transmembrane region" description="Helical" evidence="2">
    <location>
        <begin position="61"/>
        <end position="81"/>
    </location>
</feature>
<organism evidence="3 4">
    <name type="scientific">Fuerstiella marisgermanici</name>
    <dbReference type="NCBI Taxonomy" id="1891926"/>
    <lineage>
        <taxon>Bacteria</taxon>
        <taxon>Pseudomonadati</taxon>
        <taxon>Planctomycetota</taxon>
        <taxon>Planctomycetia</taxon>
        <taxon>Planctomycetales</taxon>
        <taxon>Planctomycetaceae</taxon>
        <taxon>Fuerstiella</taxon>
    </lineage>
</organism>
<dbReference type="EMBL" id="CP017641">
    <property type="protein sequence ID" value="APZ91899.1"/>
    <property type="molecule type" value="Genomic_DNA"/>
</dbReference>
<feature type="transmembrane region" description="Helical" evidence="2">
    <location>
        <begin position="35"/>
        <end position="55"/>
    </location>
</feature>
<dbReference type="KEGG" id="fmr:Fuma_01495"/>
<evidence type="ECO:0000256" key="1">
    <source>
        <dbReference type="SAM" id="MobiDB-lite"/>
    </source>
</evidence>
<accession>A0A1P8WCX6</accession>
<feature type="compositionally biased region" description="Basic and acidic residues" evidence="1">
    <location>
        <begin position="1"/>
        <end position="16"/>
    </location>
</feature>
<name>A0A1P8WCX6_9PLAN</name>
<dbReference type="AlphaFoldDB" id="A0A1P8WCX6"/>
<evidence type="ECO:0000313" key="3">
    <source>
        <dbReference type="EMBL" id="APZ91899.1"/>
    </source>
</evidence>
<evidence type="ECO:0000256" key="2">
    <source>
        <dbReference type="SAM" id="Phobius"/>
    </source>
</evidence>
<keyword evidence="4" id="KW-1185">Reference proteome</keyword>